<feature type="transmembrane region" description="Helical" evidence="2">
    <location>
        <begin position="53"/>
        <end position="73"/>
    </location>
</feature>
<dbReference type="OrthoDB" id="3417255at2"/>
<evidence type="ECO:0000256" key="2">
    <source>
        <dbReference type="SAM" id="Phobius"/>
    </source>
</evidence>
<reference evidence="3 4" key="2">
    <citation type="submission" date="2019-05" db="EMBL/GenBank/DDBJ databases">
        <title>Glycomyces buryatensis sp. nov.</title>
        <authorList>
            <person name="Nikitina E."/>
        </authorList>
    </citation>
    <scope>NUCLEOTIDE SEQUENCE [LARGE SCALE GENOMIC DNA]</scope>
    <source>
        <strain evidence="3 4">18</strain>
    </source>
</reference>
<comment type="caution">
    <text evidence="3">The sequence shown here is derived from an EMBL/GenBank/DDBJ whole genome shotgun (WGS) entry which is preliminary data.</text>
</comment>
<proteinExistence type="predicted"/>
<sequence length="504" mass="55590">MIDDLFDNASQWAFDQMRDTSLSVIESLIALSMLVLNPLFTVLATPLASSFRLLVMGVYGLLVCVGGVIVMTSESLQERYSAREIVPRLIAGFLLSSFSPNIVWFIQDLNIDFVAAFTLGETMGDSEHGADFLDILAIEARSIPITLIDLVVAFLKLIGAFVLWLCMLTRNIAWFVVAVFAPVALACHALPFSEGVAWLWWRMLWACFGSSVGQAALIWVWANIYTDLDDIEVLGYYSLGPFYLLVLIWVAWRLHKDLFIWAKGTPLRIPGAKLAKTVIGSAIGIALFRANPVGRVIGLGMQMFRGRGNQNQQVPPAPPRRPQPPNPRPRPAPPGPPGPPNPPSQPALDRPPYVTGDSSARPPQRPGQGPTSAEQLPPQPVRGELEAAPPRQWKAGAGPERPPEPDGEPEPLRPGPVRRELETAPPGLWETGPAKWRASPGPDRSVERTADITPAPEPTAWDRLRRHRPRVETIPPPEPVKRPALATPTDIDRIKRHRRGRKFP</sequence>
<feature type="transmembrane region" description="Helical" evidence="2">
    <location>
        <begin position="85"/>
        <end position="106"/>
    </location>
</feature>
<feature type="region of interest" description="Disordered" evidence="1">
    <location>
        <begin position="306"/>
        <end position="504"/>
    </location>
</feature>
<feature type="compositionally biased region" description="Basic residues" evidence="1">
    <location>
        <begin position="494"/>
        <end position="504"/>
    </location>
</feature>
<feature type="compositionally biased region" description="Pro residues" evidence="1">
    <location>
        <begin position="315"/>
        <end position="345"/>
    </location>
</feature>
<dbReference type="RefSeq" id="WP_136536864.1">
    <property type="nucleotide sequence ID" value="NZ_STGY01000073.1"/>
</dbReference>
<name>A0A4S8PVT9_9ACTN</name>
<keyword evidence="2" id="KW-1133">Transmembrane helix</keyword>
<feature type="transmembrane region" description="Helical" evidence="2">
    <location>
        <begin position="27"/>
        <end position="47"/>
    </location>
</feature>
<dbReference type="Proteomes" id="UP000308760">
    <property type="component" value="Unassembled WGS sequence"/>
</dbReference>
<dbReference type="AlphaFoldDB" id="A0A4S8PVT9"/>
<feature type="transmembrane region" description="Helical" evidence="2">
    <location>
        <begin position="234"/>
        <end position="252"/>
    </location>
</feature>
<protein>
    <submittedName>
        <fullName evidence="3">Uncharacterized protein</fullName>
    </submittedName>
</protein>
<keyword evidence="2" id="KW-0812">Transmembrane</keyword>
<keyword evidence="4" id="KW-1185">Reference proteome</keyword>
<dbReference type="EMBL" id="STGY01000073">
    <property type="protein sequence ID" value="THV35707.1"/>
    <property type="molecule type" value="Genomic_DNA"/>
</dbReference>
<accession>A0A4S8PVT9</accession>
<evidence type="ECO:0000313" key="3">
    <source>
        <dbReference type="EMBL" id="THV35707.1"/>
    </source>
</evidence>
<reference evidence="4" key="1">
    <citation type="submission" date="2019-04" db="EMBL/GenBank/DDBJ databases">
        <title>Nocardioides xinjiangensis sp. nov.</title>
        <authorList>
            <person name="Liu S."/>
        </authorList>
    </citation>
    <scope>NUCLEOTIDE SEQUENCE [LARGE SCALE GENOMIC DNA]</scope>
    <source>
        <strain evidence="4">18</strain>
    </source>
</reference>
<organism evidence="3 4">
    <name type="scientific">Glycomyces buryatensis</name>
    <dbReference type="NCBI Taxonomy" id="2570927"/>
    <lineage>
        <taxon>Bacteria</taxon>
        <taxon>Bacillati</taxon>
        <taxon>Actinomycetota</taxon>
        <taxon>Actinomycetes</taxon>
        <taxon>Glycomycetales</taxon>
        <taxon>Glycomycetaceae</taxon>
        <taxon>Glycomyces</taxon>
    </lineage>
</organism>
<gene>
    <name evidence="3" type="ORF">FAB82_22795</name>
</gene>
<evidence type="ECO:0000256" key="1">
    <source>
        <dbReference type="SAM" id="MobiDB-lite"/>
    </source>
</evidence>
<feature type="transmembrane region" description="Helical" evidence="2">
    <location>
        <begin position="172"/>
        <end position="193"/>
    </location>
</feature>
<feature type="transmembrane region" description="Helical" evidence="2">
    <location>
        <begin position="199"/>
        <end position="222"/>
    </location>
</feature>
<evidence type="ECO:0000313" key="4">
    <source>
        <dbReference type="Proteomes" id="UP000308760"/>
    </source>
</evidence>
<keyword evidence="2" id="KW-0472">Membrane</keyword>
<feature type="transmembrane region" description="Helical" evidence="2">
    <location>
        <begin position="143"/>
        <end position="165"/>
    </location>
</feature>